<dbReference type="InterPro" id="IPR013517">
    <property type="entry name" value="FG-GAP"/>
</dbReference>
<protein>
    <recommendedName>
        <fullName evidence="18">Integrin alpha-2 domain-containing protein</fullName>
    </recommendedName>
</protein>
<keyword evidence="3 13" id="KW-0812">Transmembrane</keyword>
<feature type="transmembrane region" description="Helical" evidence="13">
    <location>
        <begin position="1017"/>
        <end position="1037"/>
    </location>
</feature>
<reference evidence="16" key="1">
    <citation type="submission" date="2020-11" db="EMBL/GenBank/DDBJ databases">
        <authorList>
            <person name="Tran Van P."/>
        </authorList>
    </citation>
    <scope>NUCLEOTIDE SEQUENCE</scope>
</reference>
<evidence type="ECO:0000313" key="16">
    <source>
        <dbReference type="EMBL" id="CAD7275283.1"/>
    </source>
</evidence>
<keyword evidence="5" id="KW-0677">Repeat</keyword>
<evidence type="ECO:0000256" key="9">
    <source>
        <dbReference type="ARBA" id="ARBA00023136"/>
    </source>
</evidence>
<evidence type="ECO:0000313" key="17">
    <source>
        <dbReference type="Proteomes" id="UP000678499"/>
    </source>
</evidence>
<gene>
    <name evidence="16" type="ORF">NMOB1V02_LOCUS3082</name>
</gene>
<keyword evidence="7 13" id="KW-1133">Transmembrane helix</keyword>
<dbReference type="PRINTS" id="PR01185">
    <property type="entry name" value="INTEGRINA"/>
</dbReference>
<dbReference type="InterPro" id="IPR048285">
    <property type="entry name" value="Integrin_alpha_Ig-like_2"/>
</dbReference>
<evidence type="ECO:0000256" key="12">
    <source>
        <dbReference type="PROSITE-ProRule" id="PRU00803"/>
    </source>
</evidence>
<feature type="domain" description="Integrin alpha first immunoglubulin-like" evidence="14">
    <location>
        <begin position="477"/>
        <end position="575"/>
    </location>
</feature>
<dbReference type="GO" id="GO:0007160">
    <property type="term" value="P:cell-matrix adhesion"/>
    <property type="evidence" value="ECO:0007669"/>
    <property type="project" value="TreeGrafter"/>
</dbReference>
<dbReference type="InterPro" id="IPR032695">
    <property type="entry name" value="Integrin_dom_sf"/>
</dbReference>
<dbReference type="Pfam" id="PF20805">
    <property type="entry name" value="Integrin_A_Ig_2"/>
    <property type="match status" value="1"/>
</dbReference>
<feature type="repeat" description="FG-GAP" evidence="12">
    <location>
        <begin position="278"/>
        <end position="339"/>
    </location>
</feature>
<evidence type="ECO:0000256" key="5">
    <source>
        <dbReference type="ARBA" id="ARBA00022737"/>
    </source>
</evidence>
<evidence type="ECO:0000256" key="10">
    <source>
        <dbReference type="ARBA" id="ARBA00023170"/>
    </source>
</evidence>
<evidence type="ECO:0000256" key="4">
    <source>
        <dbReference type="ARBA" id="ARBA00022729"/>
    </source>
</evidence>
<dbReference type="Pfam" id="PF01839">
    <property type="entry name" value="FG-GAP"/>
    <property type="match status" value="2"/>
</dbReference>
<feature type="repeat" description="FG-GAP" evidence="12">
    <location>
        <begin position="411"/>
        <end position="473"/>
    </location>
</feature>
<evidence type="ECO:0000256" key="8">
    <source>
        <dbReference type="ARBA" id="ARBA00023037"/>
    </source>
</evidence>
<evidence type="ECO:0000256" key="3">
    <source>
        <dbReference type="ARBA" id="ARBA00022692"/>
    </source>
</evidence>
<comment type="similarity">
    <text evidence="2 13">Belongs to the integrin alpha chain family.</text>
</comment>
<name>A0A7R9BH84_9CRUS</name>
<dbReference type="Gene3D" id="2.60.40.1510">
    <property type="entry name" value="ntegrin, alpha v. Chain A, domain 3"/>
    <property type="match status" value="1"/>
</dbReference>
<dbReference type="Pfam" id="PF08441">
    <property type="entry name" value="Integrin_A_Ig_1"/>
    <property type="match status" value="1"/>
</dbReference>
<evidence type="ECO:0000259" key="14">
    <source>
        <dbReference type="Pfam" id="PF08441"/>
    </source>
</evidence>
<feature type="non-terminal residue" evidence="16">
    <location>
        <position position="1"/>
    </location>
</feature>
<dbReference type="Gene3D" id="2.60.40.1530">
    <property type="entry name" value="ntegrin, alpha v. Chain A, domain 4"/>
    <property type="match status" value="1"/>
</dbReference>
<organism evidence="16">
    <name type="scientific">Notodromas monacha</name>
    <dbReference type="NCBI Taxonomy" id="399045"/>
    <lineage>
        <taxon>Eukaryota</taxon>
        <taxon>Metazoa</taxon>
        <taxon>Ecdysozoa</taxon>
        <taxon>Arthropoda</taxon>
        <taxon>Crustacea</taxon>
        <taxon>Oligostraca</taxon>
        <taxon>Ostracoda</taxon>
        <taxon>Podocopa</taxon>
        <taxon>Podocopida</taxon>
        <taxon>Cypridocopina</taxon>
        <taxon>Cypridoidea</taxon>
        <taxon>Cyprididae</taxon>
        <taxon>Notodromas</taxon>
    </lineage>
</organism>
<keyword evidence="4" id="KW-0732">Signal</keyword>
<evidence type="ECO:0000256" key="11">
    <source>
        <dbReference type="ARBA" id="ARBA00023180"/>
    </source>
</evidence>
<dbReference type="InterPro" id="IPR000413">
    <property type="entry name" value="Integrin_alpha"/>
</dbReference>
<keyword evidence="8 13" id="KW-0401">Integrin</keyword>
<dbReference type="SMART" id="SM00191">
    <property type="entry name" value="Int_alpha"/>
    <property type="match status" value="3"/>
</dbReference>
<dbReference type="Gene3D" id="2.60.40.1460">
    <property type="entry name" value="Integrin domains. Chain A, domain 2"/>
    <property type="match status" value="1"/>
</dbReference>
<dbReference type="GO" id="GO:0048513">
    <property type="term" value="P:animal organ development"/>
    <property type="evidence" value="ECO:0007669"/>
    <property type="project" value="UniProtKB-ARBA"/>
</dbReference>
<dbReference type="SUPFAM" id="SSF69179">
    <property type="entry name" value="Integrin domains"/>
    <property type="match status" value="2"/>
</dbReference>
<keyword evidence="9 13" id="KW-0472">Membrane</keyword>
<evidence type="ECO:0000256" key="7">
    <source>
        <dbReference type="ARBA" id="ARBA00022989"/>
    </source>
</evidence>
<keyword evidence="17" id="KW-1185">Reference proteome</keyword>
<dbReference type="PANTHER" id="PTHR23220:SF83">
    <property type="entry name" value="INTEGRIN ALPHA-PS3-RELATED"/>
    <property type="match status" value="1"/>
</dbReference>
<dbReference type="InterPro" id="IPR013519">
    <property type="entry name" value="Int_alpha_beta-p"/>
</dbReference>
<dbReference type="Proteomes" id="UP000678499">
    <property type="component" value="Unassembled WGS sequence"/>
</dbReference>
<evidence type="ECO:0000259" key="15">
    <source>
        <dbReference type="Pfam" id="PF20805"/>
    </source>
</evidence>
<dbReference type="PANTHER" id="PTHR23220">
    <property type="entry name" value="INTEGRIN ALPHA"/>
    <property type="match status" value="1"/>
</dbReference>
<evidence type="ECO:0000256" key="6">
    <source>
        <dbReference type="ARBA" id="ARBA00022889"/>
    </source>
</evidence>
<accession>A0A7R9BH84</accession>
<dbReference type="GO" id="GO:0008305">
    <property type="term" value="C:integrin complex"/>
    <property type="evidence" value="ECO:0007669"/>
    <property type="project" value="InterPro"/>
</dbReference>
<feature type="repeat" description="FG-GAP" evidence="12">
    <location>
        <begin position="353"/>
        <end position="408"/>
    </location>
</feature>
<keyword evidence="10 13" id="KW-0675">Receptor</keyword>
<proteinExistence type="inferred from homology"/>
<dbReference type="OrthoDB" id="6362691at2759"/>
<dbReference type="GO" id="GO:0009897">
    <property type="term" value="C:external side of plasma membrane"/>
    <property type="evidence" value="ECO:0007669"/>
    <property type="project" value="TreeGrafter"/>
</dbReference>
<keyword evidence="11" id="KW-0325">Glycoprotein</keyword>
<evidence type="ECO:0000256" key="2">
    <source>
        <dbReference type="ARBA" id="ARBA00008054"/>
    </source>
</evidence>
<evidence type="ECO:0000256" key="1">
    <source>
        <dbReference type="ARBA" id="ARBA00004479"/>
    </source>
</evidence>
<evidence type="ECO:0000256" key="13">
    <source>
        <dbReference type="RuleBase" id="RU003762"/>
    </source>
</evidence>
<dbReference type="SUPFAM" id="SSF69318">
    <property type="entry name" value="Integrin alpha N-terminal domain"/>
    <property type="match status" value="1"/>
</dbReference>
<dbReference type="PROSITE" id="PS51470">
    <property type="entry name" value="FG_GAP"/>
    <property type="match status" value="3"/>
</dbReference>
<dbReference type="GO" id="GO:0007157">
    <property type="term" value="P:heterophilic cell-cell adhesion via plasma membrane cell adhesion molecules"/>
    <property type="evidence" value="ECO:0007669"/>
    <property type="project" value="UniProtKB-ARBA"/>
</dbReference>
<dbReference type="GO" id="GO:0033627">
    <property type="term" value="P:cell adhesion mediated by integrin"/>
    <property type="evidence" value="ECO:0007669"/>
    <property type="project" value="TreeGrafter"/>
</dbReference>
<dbReference type="AlphaFoldDB" id="A0A7R9BH84"/>
<comment type="subcellular location">
    <subcellularLocation>
        <location evidence="1 13">Membrane</location>
        <topology evidence="1 13">Single-pass type I membrane protein</topology>
    </subcellularLocation>
</comment>
<dbReference type="Gene3D" id="2.130.10.130">
    <property type="entry name" value="Integrin alpha, N-terminal"/>
    <property type="match status" value="1"/>
</dbReference>
<evidence type="ECO:0008006" key="18">
    <source>
        <dbReference type="Google" id="ProtNLM"/>
    </source>
</evidence>
<keyword evidence="6 13" id="KW-0130">Cell adhesion</keyword>
<sequence length="1088" mass="119802">LVRTGNRRQIHSSRRSWSDLKDNGWVGVALDATLGDEGRVVVCGHLWKQQRSDRNSEPDFYAVNGICYWMYARDISKADTANELIPLTDISLQTVEILGRSEYVYALGQVGIAVHFPKGNNQLLLGAPGVYSWRGTVVRLRDRVAANEIPNRRKREANHTSNIFYDPDFDECDGDLLNCNNDQDWLSQEMTPHVVEKRQSSRVFPFADTIVPHLLFTESVVPSSYWGKQGECPIRQSRPCKLRYKRILYVAGAPNANSTGRAYIFNYQPNGNSQSPLEIFWTFKGRQLGEFFGGAVAALDINNDGLDDLVVGAPMYSIPSDTSQFAEDSLFPDQGRIAVYINNGLGFEDIASQQFFGSRTANARFGTTLSAVGDINRDGFDDLAVGAPYEDGVGAVYLYLGSRNGFRSSPQIIRASVLSDQLRGFGISISRGVDMDHNSYPDIAIGSFASGHAVVLRSSPVARITGTITATPEKLPISSTEFAIKVCLLYTGNDGPKRQEIDVTLTADMERQSPRVFFATNTTNGSRQNRAEHSYKRSLTKDVRACDDFVLNFVPNIADFSKALAITLDFKLNEEILQIGRSANQLKSRPVWIKNDRTRDGAGGQRRGKRRVGGQLKAFCNECAMLDPIDVSRVTATVPFINGCGDDDICTTDLSVTAAWENIPEKFVVGSVETARLIFRVSSSVEPAYGPILTISMSRFLRQRFLPSSCSADLSIEDRNILECRLPGPIDKGKTAELTLDIGMDKLRGYMTEVDINVTAFSISNEINPANNFINITLPLEAQADIFVTGSSKLGQHYYSLDEARPPHSRGSPNIIDTTTNFQVIKHLDTPVEEIILTLSIPYSFTNDDANSSKFLTVSHVGDRKFPCEIHPVLQVSSKRSRRSIDSAAILDDVSSGNATAEAQTQFSLLAGNISTELNCTNGVVRCASITCHVGPFKEAGSYVDLSFRYHIDMNRIEPKIGKNTTIGLKTTAEVNFQGDLAGMSKELAQFDEKPNKAVVLTLLIANQMQETLPLQWLVLAIAGGVLILMLIATGLAKAGFFKRDKMQEIKDRRAEEALLKNHRPPLSGAQLLEAEGPIDVGASIVIT</sequence>
<dbReference type="GO" id="GO:0005178">
    <property type="term" value="F:integrin binding"/>
    <property type="evidence" value="ECO:0007669"/>
    <property type="project" value="TreeGrafter"/>
</dbReference>
<dbReference type="GO" id="GO:0007229">
    <property type="term" value="P:integrin-mediated signaling pathway"/>
    <property type="evidence" value="ECO:0007669"/>
    <property type="project" value="UniProtKB-KW"/>
</dbReference>
<dbReference type="EMBL" id="OA882425">
    <property type="protein sequence ID" value="CAD7275283.1"/>
    <property type="molecule type" value="Genomic_DNA"/>
</dbReference>
<dbReference type="EMBL" id="CAJPEX010000388">
    <property type="protein sequence ID" value="CAG0915435.1"/>
    <property type="molecule type" value="Genomic_DNA"/>
</dbReference>
<feature type="domain" description="Integrin alpha second immunoglobulin-like" evidence="15">
    <location>
        <begin position="644"/>
        <end position="777"/>
    </location>
</feature>
<dbReference type="Gene3D" id="1.20.5.930">
    <property type="entry name" value="Bicelle-embedded integrin alpha(iib) transmembrane segment"/>
    <property type="match status" value="1"/>
</dbReference>
<dbReference type="InterPro" id="IPR013649">
    <property type="entry name" value="Integrin_alpha_Ig-like_1"/>
</dbReference>
<dbReference type="InterPro" id="IPR028994">
    <property type="entry name" value="Integrin_alpha_N"/>
</dbReference>